<accession>A0A1V9FWF2</accession>
<dbReference type="Pfam" id="PF01497">
    <property type="entry name" value="Peripla_BP_2"/>
    <property type="match status" value="1"/>
</dbReference>
<dbReference type="PANTHER" id="PTHR30535:SF34">
    <property type="entry name" value="MOLYBDATE-BINDING PROTEIN MOLA"/>
    <property type="match status" value="1"/>
</dbReference>
<comment type="caution">
    <text evidence="3">The sequence shown here is derived from an EMBL/GenBank/DDBJ whole genome shotgun (WGS) entry which is preliminary data.</text>
</comment>
<dbReference type="EMBL" id="LVYD01000049">
    <property type="protein sequence ID" value="OQP62628.1"/>
    <property type="molecule type" value="Genomic_DNA"/>
</dbReference>
<organism evidence="3 4">
    <name type="scientific">Niastella vici</name>
    <dbReference type="NCBI Taxonomy" id="1703345"/>
    <lineage>
        <taxon>Bacteria</taxon>
        <taxon>Pseudomonadati</taxon>
        <taxon>Bacteroidota</taxon>
        <taxon>Chitinophagia</taxon>
        <taxon>Chitinophagales</taxon>
        <taxon>Chitinophagaceae</taxon>
        <taxon>Niastella</taxon>
    </lineage>
</organism>
<evidence type="ECO:0000313" key="4">
    <source>
        <dbReference type="Proteomes" id="UP000192796"/>
    </source>
</evidence>
<protein>
    <recommendedName>
        <fullName evidence="2">Fe/B12 periplasmic-binding domain-containing protein</fullName>
    </recommendedName>
</protein>
<dbReference type="STRING" id="1703345.A3860_26825"/>
<evidence type="ECO:0000313" key="3">
    <source>
        <dbReference type="EMBL" id="OQP62628.1"/>
    </source>
</evidence>
<dbReference type="InterPro" id="IPR050902">
    <property type="entry name" value="ABC_Transporter_SBP"/>
</dbReference>
<proteinExistence type="predicted"/>
<dbReference type="InterPro" id="IPR002491">
    <property type="entry name" value="ABC_transptr_periplasmic_BD"/>
</dbReference>
<sequence length="405" mass="44866">MKYNRSILTGRKPGFGKHALALRSLSIGSIFILLAALAACKQTAKPAGTTTSDKPVAPKTNIQYSKGFTIQYFEHYKLLNIVNRFSDKTDTLHYILVQRGTPVPTHHPGAMVVQIPVQKMVVTSSMHVGMADFAEAANVIAAVADDKYINSPLVRKNLAAGKVVAVGNGSNMNNELIISLKPDLVMTMGSPDAPFNRYQPLIGAGIPVMMNAEWLETDPLGRSEWVKLMAALLNKEELVNQKFDTLVKEYNRMKALATAVKEKPQVVIGLPFKGQWFVPDGDSYLTQFLKDAGASYHWADVISKGSLALNFETVAPIALKADFWLNMGNFQTKAEIAAADERYTRFNPYKKGTLYNCNKRMNDIGANDYWESGAVNPHLILADLIAIFHPDLLPGHQLYYYKQLQ</sequence>
<dbReference type="Gene3D" id="3.40.50.1980">
    <property type="entry name" value="Nitrogenase molybdenum iron protein domain"/>
    <property type="match status" value="2"/>
</dbReference>
<keyword evidence="1" id="KW-0812">Transmembrane</keyword>
<dbReference type="SUPFAM" id="SSF53807">
    <property type="entry name" value="Helical backbone' metal receptor"/>
    <property type="match status" value="1"/>
</dbReference>
<gene>
    <name evidence="3" type="ORF">A3860_26825</name>
</gene>
<evidence type="ECO:0000256" key="1">
    <source>
        <dbReference type="SAM" id="Phobius"/>
    </source>
</evidence>
<dbReference type="PROSITE" id="PS50983">
    <property type="entry name" value="FE_B12_PBP"/>
    <property type="match status" value="1"/>
</dbReference>
<dbReference type="GO" id="GO:0071281">
    <property type="term" value="P:cellular response to iron ion"/>
    <property type="evidence" value="ECO:0007669"/>
    <property type="project" value="TreeGrafter"/>
</dbReference>
<keyword evidence="1" id="KW-1133">Transmembrane helix</keyword>
<dbReference type="Proteomes" id="UP000192796">
    <property type="component" value="Unassembled WGS sequence"/>
</dbReference>
<name>A0A1V9FWF2_9BACT</name>
<dbReference type="PANTHER" id="PTHR30535">
    <property type="entry name" value="VITAMIN B12-BINDING PROTEIN"/>
    <property type="match status" value="1"/>
</dbReference>
<keyword evidence="4" id="KW-1185">Reference proteome</keyword>
<dbReference type="AlphaFoldDB" id="A0A1V9FWF2"/>
<feature type="domain" description="Fe/B12 periplasmic-binding" evidence="2">
    <location>
        <begin position="119"/>
        <end position="392"/>
    </location>
</feature>
<evidence type="ECO:0000259" key="2">
    <source>
        <dbReference type="PROSITE" id="PS50983"/>
    </source>
</evidence>
<feature type="transmembrane region" description="Helical" evidence="1">
    <location>
        <begin position="20"/>
        <end position="39"/>
    </location>
</feature>
<dbReference type="RefSeq" id="WP_216823470.1">
    <property type="nucleotide sequence ID" value="NZ_LVYD01000049.1"/>
</dbReference>
<reference evidence="3 4" key="1">
    <citation type="submission" date="2016-03" db="EMBL/GenBank/DDBJ databases">
        <title>Niastella vici sp. nov., isolated from farmland soil.</title>
        <authorList>
            <person name="Chen L."/>
            <person name="Wang D."/>
            <person name="Yang S."/>
            <person name="Wang G."/>
        </authorList>
    </citation>
    <scope>NUCLEOTIDE SEQUENCE [LARGE SCALE GENOMIC DNA]</scope>
    <source>
        <strain evidence="3 4">DJ57</strain>
    </source>
</reference>
<keyword evidence="1" id="KW-0472">Membrane</keyword>